<organism evidence="4">
    <name type="scientific">Echinostoma caproni</name>
    <dbReference type="NCBI Taxonomy" id="27848"/>
    <lineage>
        <taxon>Eukaryota</taxon>
        <taxon>Metazoa</taxon>
        <taxon>Spiralia</taxon>
        <taxon>Lophotrochozoa</taxon>
        <taxon>Platyhelminthes</taxon>
        <taxon>Trematoda</taxon>
        <taxon>Digenea</taxon>
        <taxon>Plagiorchiida</taxon>
        <taxon>Echinostomata</taxon>
        <taxon>Echinostomatoidea</taxon>
        <taxon>Echinostomatidae</taxon>
        <taxon>Echinostoma</taxon>
    </lineage>
</organism>
<keyword evidence="3" id="KW-1185">Reference proteome</keyword>
<dbReference type="WBParaSite" id="ECPE_0000814501-mRNA-1">
    <property type="protein sequence ID" value="ECPE_0000814501-mRNA-1"/>
    <property type="gene ID" value="ECPE_0000814501"/>
</dbReference>
<protein>
    <submittedName>
        <fullName evidence="2 4">Uncharacterized protein</fullName>
    </submittedName>
</protein>
<sequence length="109" mass="11731">MSTADQRWGRKRGKTLGPPDQSQQIPNVSTARNLGVVVGADFMSELRCQEAAKRAPMASHQVEQQLHQGTRTDAPQDAVKRSADDLSSVEEGDISLECASGGRGGRAKR</sequence>
<feature type="region of interest" description="Disordered" evidence="1">
    <location>
        <begin position="51"/>
        <end position="109"/>
    </location>
</feature>
<reference evidence="2 3" key="2">
    <citation type="submission" date="2018-11" db="EMBL/GenBank/DDBJ databases">
        <authorList>
            <consortium name="Pathogen Informatics"/>
        </authorList>
    </citation>
    <scope>NUCLEOTIDE SEQUENCE [LARGE SCALE GENOMIC DNA]</scope>
    <source>
        <strain evidence="2 3">Egypt</strain>
    </source>
</reference>
<feature type="compositionally biased region" description="Polar residues" evidence="1">
    <location>
        <begin position="61"/>
        <end position="73"/>
    </location>
</feature>
<dbReference type="AlphaFoldDB" id="A0A183AMD8"/>
<name>A0A183AMD8_9TREM</name>
<proteinExistence type="predicted"/>
<gene>
    <name evidence="2" type="ORF">ECPE_LOCUS8123</name>
</gene>
<dbReference type="EMBL" id="UZAN01045542">
    <property type="protein sequence ID" value="VDP82809.1"/>
    <property type="molecule type" value="Genomic_DNA"/>
</dbReference>
<dbReference type="Proteomes" id="UP000272942">
    <property type="component" value="Unassembled WGS sequence"/>
</dbReference>
<evidence type="ECO:0000256" key="1">
    <source>
        <dbReference type="SAM" id="MobiDB-lite"/>
    </source>
</evidence>
<feature type="region of interest" description="Disordered" evidence="1">
    <location>
        <begin position="1"/>
        <end position="29"/>
    </location>
</feature>
<accession>A0A183AMD8</accession>
<evidence type="ECO:0000313" key="4">
    <source>
        <dbReference type="WBParaSite" id="ECPE_0000814501-mRNA-1"/>
    </source>
</evidence>
<evidence type="ECO:0000313" key="3">
    <source>
        <dbReference type="Proteomes" id="UP000272942"/>
    </source>
</evidence>
<evidence type="ECO:0000313" key="2">
    <source>
        <dbReference type="EMBL" id="VDP82809.1"/>
    </source>
</evidence>
<feature type="compositionally biased region" description="Polar residues" evidence="1">
    <location>
        <begin position="20"/>
        <end position="29"/>
    </location>
</feature>
<reference evidence="4" key="1">
    <citation type="submission" date="2016-06" db="UniProtKB">
        <authorList>
            <consortium name="WormBaseParasite"/>
        </authorList>
    </citation>
    <scope>IDENTIFICATION</scope>
</reference>